<dbReference type="Gene3D" id="3.40.1800.20">
    <property type="match status" value="1"/>
</dbReference>
<feature type="binding site" evidence="9">
    <location>
        <position position="6"/>
    </location>
    <ligand>
        <name>Zn(2+)</name>
        <dbReference type="ChEBI" id="CHEBI:29105"/>
    </ligand>
</feature>
<dbReference type="PROSITE" id="PS00028">
    <property type="entry name" value="ZINC_FINGER_C2H2_1"/>
    <property type="match status" value="6"/>
</dbReference>
<evidence type="ECO:0000256" key="4">
    <source>
        <dbReference type="ARBA" id="ARBA00022771"/>
    </source>
</evidence>
<feature type="domain" description="C2H2-type" evidence="11">
    <location>
        <begin position="276"/>
        <end position="299"/>
    </location>
</feature>
<dbReference type="SMART" id="SM00355">
    <property type="entry name" value="ZnF_C2H2"/>
    <property type="match status" value="8"/>
</dbReference>
<keyword evidence="3" id="KW-0677">Repeat</keyword>
<keyword evidence="2 9" id="KW-0479">Metal-binding</keyword>
<feature type="domain" description="C2H2-type" evidence="11">
    <location>
        <begin position="341"/>
        <end position="368"/>
    </location>
</feature>
<keyword evidence="5 9" id="KW-0862">Zinc</keyword>
<gene>
    <name evidence="13" type="ORF">pipiens_013109</name>
</gene>
<evidence type="ECO:0000256" key="2">
    <source>
        <dbReference type="ARBA" id="ARBA00022723"/>
    </source>
</evidence>
<accession>A0ABD1CZP9</accession>
<keyword evidence="4 8" id="KW-0863">Zinc-finger</keyword>
<evidence type="ECO:0000259" key="11">
    <source>
        <dbReference type="PROSITE" id="PS50157"/>
    </source>
</evidence>
<feature type="binding site" evidence="9">
    <location>
        <position position="3"/>
    </location>
    <ligand>
        <name>Zn(2+)</name>
        <dbReference type="ChEBI" id="CHEBI:29105"/>
    </ligand>
</feature>
<dbReference type="PANTHER" id="PTHR24404:SF106">
    <property type="entry name" value="C2H2-TYPE DOMAIN-CONTAINING PROTEIN"/>
    <property type="match status" value="1"/>
</dbReference>
<keyword evidence="7" id="KW-0539">Nucleus</keyword>
<feature type="domain" description="C2H2-type" evidence="11">
    <location>
        <begin position="426"/>
        <end position="454"/>
    </location>
</feature>
<evidence type="ECO:0000256" key="3">
    <source>
        <dbReference type="ARBA" id="ARBA00022737"/>
    </source>
</evidence>
<protein>
    <submittedName>
        <fullName evidence="13">Uncharacterized protein</fullName>
    </submittedName>
</protein>
<evidence type="ECO:0000313" key="14">
    <source>
        <dbReference type="Proteomes" id="UP001562425"/>
    </source>
</evidence>
<evidence type="ECO:0000256" key="10">
    <source>
        <dbReference type="SAM" id="MobiDB-lite"/>
    </source>
</evidence>
<feature type="compositionally biased region" description="Acidic residues" evidence="10">
    <location>
        <begin position="175"/>
        <end position="188"/>
    </location>
</feature>
<comment type="caution">
    <text evidence="13">The sequence shown here is derived from an EMBL/GenBank/DDBJ whole genome shotgun (WGS) entry which is preliminary data.</text>
</comment>
<dbReference type="InterPro" id="IPR050589">
    <property type="entry name" value="Ikaros_C2H2-ZF"/>
</dbReference>
<sequence>MFCRICLANCEIVEQFNLFTTRIDSRPLATVIEYCFEVEILEDEDNNVLCSTCKSDLEGAYRFITKLRNQSNTEIADLDERSVSLKADCSSPVYITEVEIETELPLESVEATSGSKNEQVDRVINISQEENKTPEPPDDGITSEFLLPETEQKDDSDKECFADLDVFYSSEDDSDSIEELNFSSDEDQREGKQPRKRLYYGVKSDSQPKRCCDCKEPLVSQEKVAEHSELYHQQHRVTNPKEFGDKRFECPVCFKRFETKKLYLQHQRKMYVDVLHPCSKCEEEFANLYVLKRHLKVDHKKKFLITELEELRSQSNICCGSFREKIRLAEHENSHRKIHQFLCSFCPATFAMKNSYEVHLKMHDGEERFNCEYCGKGFRKKSLLLTHLQTHSLDRPFKCHLCPNTFTRQNILDSHLLTHSDAGKPFKCLQCPASYIHQRDLRRHTREKHEGIRSFKCTKCPRAYIRQKLLLAHLRSHER</sequence>
<feature type="domain" description="C2H2-type" evidence="11">
    <location>
        <begin position="455"/>
        <end position="479"/>
    </location>
</feature>
<feature type="domain" description="C2H2-type" evidence="11">
    <location>
        <begin position="369"/>
        <end position="396"/>
    </location>
</feature>
<name>A0ABD1CZP9_CULPP</name>
<dbReference type="Pfam" id="PF07776">
    <property type="entry name" value="zf-AD"/>
    <property type="match status" value="1"/>
</dbReference>
<dbReference type="Proteomes" id="UP001562425">
    <property type="component" value="Unassembled WGS sequence"/>
</dbReference>
<evidence type="ECO:0000259" key="12">
    <source>
        <dbReference type="PROSITE" id="PS51915"/>
    </source>
</evidence>
<evidence type="ECO:0000256" key="5">
    <source>
        <dbReference type="ARBA" id="ARBA00022833"/>
    </source>
</evidence>
<dbReference type="Gene3D" id="3.30.160.60">
    <property type="entry name" value="Classic Zinc Finger"/>
    <property type="match status" value="5"/>
</dbReference>
<feature type="domain" description="ZAD" evidence="12">
    <location>
        <begin position="1"/>
        <end position="77"/>
    </location>
</feature>
<dbReference type="PROSITE" id="PS50157">
    <property type="entry name" value="ZINC_FINGER_C2H2_2"/>
    <property type="match status" value="6"/>
</dbReference>
<dbReference type="FunFam" id="3.30.160.60:FF:000100">
    <property type="entry name" value="Zinc finger 45-like"/>
    <property type="match status" value="1"/>
</dbReference>
<dbReference type="InterPro" id="IPR013087">
    <property type="entry name" value="Znf_C2H2_type"/>
</dbReference>
<reference evidence="13 14" key="1">
    <citation type="submission" date="2024-05" db="EMBL/GenBank/DDBJ databases">
        <title>Culex pipiens pipiens assembly and annotation.</title>
        <authorList>
            <person name="Alout H."/>
            <person name="Durand T."/>
        </authorList>
    </citation>
    <scope>NUCLEOTIDE SEQUENCE [LARGE SCALE GENOMIC DNA]</scope>
    <source>
        <strain evidence="13">HA-2024</strain>
        <tissue evidence="13">Whole body</tissue>
    </source>
</reference>
<evidence type="ECO:0000256" key="7">
    <source>
        <dbReference type="ARBA" id="ARBA00023242"/>
    </source>
</evidence>
<dbReference type="EMBL" id="JBEHCU010008392">
    <property type="protein sequence ID" value="KAL1383947.1"/>
    <property type="molecule type" value="Genomic_DNA"/>
</dbReference>
<dbReference type="GO" id="GO:0003677">
    <property type="term" value="F:DNA binding"/>
    <property type="evidence" value="ECO:0007669"/>
    <property type="project" value="UniProtKB-KW"/>
</dbReference>
<dbReference type="AlphaFoldDB" id="A0ABD1CZP9"/>
<proteinExistence type="predicted"/>
<dbReference type="PANTHER" id="PTHR24404">
    <property type="entry name" value="ZINC FINGER PROTEIN"/>
    <property type="match status" value="1"/>
</dbReference>
<keyword evidence="14" id="KW-1185">Reference proteome</keyword>
<organism evidence="13 14">
    <name type="scientific">Culex pipiens pipiens</name>
    <name type="common">Northern house mosquito</name>
    <dbReference type="NCBI Taxonomy" id="38569"/>
    <lineage>
        <taxon>Eukaryota</taxon>
        <taxon>Metazoa</taxon>
        <taxon>Ecdysozoa</taxon>
        <taxon>Arthropoda</taxon>
        <taxon>Hexapoda</taxon>
        <taxon>Insecta</taxon>
        <taxon>Pterygota</taxon>
        <taxon>Neoptera</taxon>
        <taxon>Endopterygota</taxon>
        <taxon>Diptera</taxon>
        <taxon>Nematocera</taxon>
        <taxon>Culicoidea</taxon>
        <taxon>Culicidae</taxon>
        <taxon>Culicinae</taxon>
        <taxon>Culicini</taxon>
        <taxon>Culex</taxon>
        <taxon>Culex</taxon>
    </lineage>
</organism>
<feature type="binding site" evidence="9">
    <location>
        <position position="50"/>
    </location>
    <ligand>
        <name>Zn(2+)</name>
        <dbReference type="ChEBI" id="CHEBI:29105"/>
    </ligand>
</feature>
<dbReference type="PROSITE" id="PS51915">
    <property type="entry name" value="ZAD"/>
    <property type="match status" value="1"/>
</dbReference>
<dbReference type="InterPro" id="IPR036236">
    <property type="entry name" value="Znf_C2H2_sf"/>
</dbReference>
<dbReference type="SUPFAM" id="SSF57667">
    <property type="entry name" value="beta-beta-alpha zinc fingers"/>
    <property type="match status" value="4"/>
</dbReference>
<dbReference type="GO" id="GO:0008270">
    <property type="term" value="F:zinc ion binding"/>
    <property type="evidence" value="ECO:0007669"/>
    <property type="project" value="UniProtKB-UniRule"/>
</dbReference>
<dbReference type="GO" id="GO:0005634">
    <property type="term" value="C:nucleus"/>
    <property type="evidence" value="ECO:0007669"/>
    <property type="project" value="UniProtKB-SubCell"/>
</dbReference>
<evidence type="ECO:0000256" key="9">
    <source>
        <dbReference type="PROSITE-ProRule" id="PRU01263"/>
    </source>
</evidence>
<evidence type="ECO:0000256" key="1">
    <source>
        <dbReference type="ARBA" id="ARBA00004123"/>
    </source>
</evidence>
<feature type="region of interest" description="Disordered" evidence="10">
    <location>
        <begin position="175"/>
        <end position="196"/>
    </location>
</feature>
<dbReference type="Pfam" id="PF00096">
    <property type="entry name" value="zf-C2H2"/>
    <property type="match status" value="4"/>
</dbReference>
<evidence type="ECO:0000256" key="8">
    <source>
        <dbReference type="PROSITE-ProRule" id="PRU00042"/>
    </source>
</evidence>
<feature type="binding site" evidence="9">
    <location>
        <position position="53"/>
    </location>
    <ligand>
        <name>Zn(2+)</name>
        <dbReference type="ChEBI" id="CHEBI:29105"/>
    </ligand>
</feature>
<dbReference type="InterPro" id="IPR012934">
    <property type="entry name" value="Znf_AD"/>
</dbReference>
<dbReference type="SUPFAM" id="SSF57716">
    <property type="entry name" value="Glucocorticoid receptor-like (DNA-binding domain)"/>
    <property type="match status" value="1"/>
</dbReference>
<feature type="domain" description="C2H2-type" evidence="11">
    <location>
        <begin position="397"/>
        <end position="424"/>
    </location>
</feature>
<keyword evidence="6" id="KW-0238">DNA-binding</keyword>
<evidence type="ECO:0000313" key="13">
    <source>
        <dbReference type="EMBL" id="KAL1383947.1"/>
    </source>
</evidence>
<evidence type="ECO:0000256" key="6">
    <source>
        <dbReference type="ARBA" id="ARBA00023125"/>
    </source>
</evidence>
<comment type="subcellular location">
    <subcellularLocation>
        <location evidence="1">Nucleus</location>
    </subcellularLocation>
</comment>